<dbReference type="PANTHER" id="PTHR10745">
    <property type="entry name" value="GLYCYL-TRNA SYNTHETASE/DNA POLYMERASE SUBUNIT GAMMA-2"/>
    <property type="match status" value="1"/>
</dbReference>
<gene>
    <name evidence="7" type="primary">POLG2</name>
</gene>
<sequence>MVRTSCIRLSDLFLNRQFKRAKICFHGLLPCPKFPNYGTCPSEWFEINEMLLDLCQRRHFITSGKLTRDSVWNGCHSLGPLGVELKKNLISQWWNSIVTFREQIFRVDTLHQLPGVLNSDGRTTVLMHSEVLRDSMLNQKLTKEELLLSLESILKTSVMLRDNLLHGALEQYSQCLDLVNKKIPFGLAQVGVCFHPLPDKGQENDHVISTGERTMSSLVWFCSARTSGQWFDYWLRQRLLWWRKFAIGSSDFSSSDYQDEAGRKGAHLYYAFPWGKELLETIRTLGEDELQAHHGNKAQLQAKDGRKSVVPQALSVDGDMDRGLLAYLYDALQVTESSSKKKLHQKKVLKLHPCLAPIKVVLDMGRGPTPDLRQICQGLFAELVENGVSVWPGYLETMQTSLEQLCTKYDEMGILFIIFINEDTLENGLIQLRNRDTTVREVMHISKVKNFLTKYIAAAKNL</sequence>
<evidence type="ECO:0000256" key="1">
    <source>
        <dbReference type="ARBA" id="ARBA00004173"/>
    </source>
</evidence>
<dbReference type="InterPro" id="IPR045864">
    <property type="entry name" value="aa-tRNA-synth_II/BPL/LPL"/>
</dbReference>
<keyword evidence="4" id="KW-0496">Mitochondrion</keyword>
<dbReference type="GO" id="GO:0005739">
    <property type="term" value="C:mitochondrion"/>
    <property type="evidence" value="ECO:0007669"/>
    <property type="project" value="UniProtKB-SubCell"/>
</dbReference>
<dbReference type="SUPFAM" id="SSF52954">
    <property type="entry name" value="Class II aaRS ABD-related"/>
    <property type="match status" value="1"/>
</dbReference>
<dbReference type="GeneID" id="115473458"/>
<name>A0A6P7YGZ9_9AMPH</name>
<evidence type="ECO:0000259" key="5">
    <source>
        <dbReference type="Pfam" id="PF03129"/>
    </source>
</evidence>
<reference evidence="7" key="1">
    <citation type="submission" date="2025-08" db="UniProtKB">
        <authorList>
            <consortium name="RefSeq"/>
        </authorList>
    </citation>
    <scope>IDENTIFICATION</scope>
</reference>
<keyword evidence="3" id="KW-0809">Transit peptide</keyword>
<dbReference type="RefSeq" id="XP_030064288.1">
    <property type="nucleotide sequence ID" value="XM_030208428.1"/>
</dbReference>
<evidence type="ECO:0000256" key="3">
    <source>
        <dbReference type="ARBA" id="ARBA00022946"/>
    </source>
</evidence>
<dbReference type="Gene3D" id="3.30.930.10">
    <property type="entry name" value="Bira Bifunctional Protein, Domain 2"/>
    <property type="match status" value="1"/>
</dbReference>
<dbReference type="FunCoup" id="A0A6P7YGZ9">
    <property type="interactions" value="859"/>
</dbReference>
<dbReference type="Pfam" id="PF03129">
    <property type="entry name" value="HGTP_anticodon"/>
    <property type="match status" value="1"/>
</dbReference>
<dbReference type="SUPFAM" id="SSF55681">
    <property type="entry name" value="Class II aaRS and biotin synthetases"/>
    <property type="match status" value="1"/>
</dbReference>
<organism evidence="6 7">
    <name type="scientific">Microcaecilia unicolor</name>
    <dbReference type="NCBI Taxonomy" id="1415580"/>
    <lineage>
        <taxon>Eukaryota</taxon>
        <taxon>Metazoa</taxon>
        <taxon>Chordata</taxon>
        <taxon>Craniata</taxon>
        <taxon>Vertebrata</taxon>
        <taxon>Euteleostomi</taxon>
        <taxon>Amphibia</taxon>
        <taxon>Gymnophiona</taxon>
        <taxon>Siphonopidae</taxon>
        <taxon>Microcaecilia</taxon>
    </lineage>
</organism>
<evidence type="ECO:0000313" key="6">
    <source>
        <dbReference type="Proteomes" id="UP000515156"/>
    </source>
</evidence>
<dbReference type="GO" id="GO:0006264">
    <property type="term" value="P:mitochondrial DNA replication"/>
    <property type="evidence" value="ECO:0007669"/>
    <property type="project" value="TreeGrafter"/>
</dbReference>
<protein>
    <submittedName>
        <fullName evidence="7">DNA polymerase subunit gamma-2, mitochondrial isoform X1</fullName>
    </submittedName>
</protein>
<keyword evidence="2" id="KW-0235">DNA replication</keyword>
<evidence type="ECO:0000313" key="7">
    <source>
        <dbReference type="RefSeq" id="XP_030064288.1"/>
    </source>
</evidence>
<dbReference type="InterPro" id="IPR036621">
    <property type="entry name" value="Anticodon-bd_dom_sf"/>
</dbReference>
<dbReference type="KEGG" id="muo:115473458"/>
<proteinExistence type="predicted"/>
<evidence type="ECO:0000256" key="4">
    <source>
        <dbReference type="ARBA" id="ARBA00023128"/>
    </source>
</evidence>
<dbReference type="Gene3D" id="3.40.50.800">
    <property type="entry name" value="Anticodon-binding domain"/>
    <property type="match status" value="1"/>
</dbReference>
<dbReference type="PANTHER" id="PTHR10745:SF8">
    <property type="entry name" value="DNA POLYMERASE SUBUNIT GAMMA-2, MITOCHONDRIAL"/>
    <property type="match status" value="1"/>
</dbReference>
<dbReference type="AlphaFoldDB" id="A0A6P7YGZ9"/>
<dbReference type="CTD" id="11232"/>
<dbReference type="Proteomes" id="UP000515156">
    <property type="component" value="Chromosome 6"/>
</dbReference>
<dbReference type="InterPro" id="IPR042064">
    <property type="entry name" value="POLG2_C"/>
</dbReference>
<dbReference type="InParanoid" id="A0A6P7YGZ9"/>
<keyword evidence="6" id="KW-1185">Reference proteome</keyword>
<dbReference type="CDD" id="cd02426">
    <property type="entry name" value="Pol_gamma_b_Cterm"/>
    <property type="match status" value="1"/>
</dbReference>
<evidence type="ECO:0000256" key="2">
    <source>
        <dbReference type="ARBA" id="ARBA00022705"/>
    </source>
</evidence>
<comment type="subcellular location">
    <subcellularLocation>
        <location evidence="1">Mitochondrion</location>
    </subcellularLocation>
</comment>
<feature type="domain" description="Anticodon-binding" evidence="5">
    <location>
        <begin position="369"/>
        <end position="454"/>
    </location>
</feature>
<accession>A0A6P7YGZ9</accession>
<dbReference type="OrthoDB" id="57698at2759"/>
<dbReference type="InterPro" id="IPR004154">
    <property type="entry name" value="Anticodon-bd"/>
</dbReference>
<dbReference type="InterPro" id="IPR027031">
    <property type="entry name" value="Gly-tRNA_synthase/POLG2"/>
</dbReference>